<reference evidence="2" key="1">
    <citation type="journal article" date="2020" name="Stud. Mycol.">
        <title>101 Dothideomycetes genomes: a test case for predicting lifestyles and emergence of pathogens.</title>
        <authorList>
            <person name="Haridas S."/>
            <person name="Albert R."/>
            <person name="Binder M."/>
            <person name="Bloem J."/>
            <person name="Labutti K."/>
            <person name="Salamov A."/>
            <person name="Andreopoulos B."/>
            <person name="Baker S."/>
            <person name="Barry K."/>
            <person name="Bills G."/>
            <person name="Bluhm B."/>
            <person name="Cannon C."/>
            <person name="Castanera R."/>
            <person name="Culley D."/>
            <person name="Daum C."/>
            <person name="Ezra D."/>
            <person name="Gonzalez J."/>
            <person name="Henrissat B."/>
            <person name="Kuo A."/>
            <person name="Liang C."/>
            <person name="Lipzen A."/>
            <person name="Lutzoni F."/>
            <person name="Magnuson J."/>
            <person name="Mondo S."/>
            <person name="Nolan M."/>
            <person name="Ohm R."/>
            <person name="Pangilinan J."/>
            <person name="Park H.-J."/>
            <person name="Ramirez L."/>
            <person name="Alfaro M."/>
            <person name="Sun H."/>
            <person name="Tritt A."/>
            <person name="Yoshinaga Y."/>
            <person name="Zwiers L.-H."/>
            <person name="Turgeon B."/>
            <person name="Goodwin S."/>
            <person name="Spatafora J."/>
            <person name="Crous P."/>
            <person name="Grigoriev I."/>
        </authorList>
    </citation>
    <scope>NUCLEOTIDE SEQUENCE</scope>
    <source>
        <strain evidence="2">CBS 122368</strain>
    </source>
</reference>
<feature type="region of interest" description="Disordered" evidence="1">
    <location>
        <begin position="61"/>
        <end position="139"/>
    </location>
</feature>
<proteinExistence type="predicted"/>
<dbReference type="EMBL" id="ML987201">
    <property type="protein sequence ID" value="KAF2245097.1"/>
    <property type="molecule type" value="Genomic_DNA"/>
</dbReference>
<keyword evidence="3" id="KW-1185">Reference proteome</keyword>
<feature type="compositionally biased region" description="Polar residues" evidence="1">
    <location>
        <begin position="121"/>
        <end position="138"/>
    </location>
</feature>
<dbReference type="RefSeq" id="XP_033680101.1">
    <property type="nucleotide sequence ID" value="XM_033829730.1"/>
</dbReference>
<gene>
    <name evidence="2" type="ORF">BU26DRAFT_522223</name>
</gene>
<sequence length="198" mass="21624">MTCLAPRLLTWNQRLTSTKRDYLSAVPKEVDASSALTSRARGKRKRTKITARLPAVEDPWSAKEPTDRVRRSPRLGTITKLSTSRRPGGDGANLDLADNQVSTKKLIRSRAQRQRDAPTKNGASQLPSTGAFNYTTRGGPTVRNRLPGTTEMLRRSRRIAAQIKNTPVEHKQKGVAPVTGSRDDQGLTLSAASNIAIG</sequence>
<accession>A0A6A6I482</accession>
<protein>
    <submittedName>
        <fullName evidence="2">Uncharacterized protein</fullName>
    </submittedName>
</protein>
<feature type="compositionally biased region" description="Basic and acidic residues" evidence="1">
    <location>
        <begin position="61"/>
        <end position="70"/>
    </location>
</feature>
<name>A0A6A6I482_9PLEO</name>
<dbReference type="GeneID" id="54583060"/>
<dbReference type="AlphaFoldDB" id="A0A6A6I482"/>
<evidence type="ECO:0000313" key="3">
    <source>
        <dbReference type="Proteomes" id="UP000800094"/>
    </source>
</evidence>
<evidence type="ECO:0000256" key="1">
    <source>
        <dbReference type="SAM" id="MobiDB-lite"/>
    </source>
</evidence>
<evidence type="ECO:0000313" key="2">
    <source>
        <dbReference type="EMBL" id="KAF2245097.1"/>
    </source>
</evidence>
<dbReference type="Proteomes" id="UP000800094">
    <property type="component" value="Unassembled WGS sequence"/>
</dbReference>
<organism evidence="2 3">
    <name type="scientific">Trematosphaeria pertusa</name>
    <dbReference type="NCBI Taxonomy" id="390896"/>
    <lineage>
        <taxon>Eukaryota</taxon>
        <taxon>Fungi</taxon>
        <taxon>Dikarya</taxon>
        <taxon>Ascomycota</taxon>
        <taxon>Pezizomycotina</taxon>
        <taxon>Dothideomycetes</taxon>
        <taxon>Pleosporomycetidae</taxon>
        <taxon>Pleosporales</taxon>
        <taxon>Massarineae</taxon>
        <taxon>Trematosphaeriaceae</taxon>
        <taxon>Trematosphaeria</taxon>
    </lineage>
</organism>